<comment type="caution">
    <text evidence="1">The sequence shown here is derived from an EMBL/GenBank/DDBJ whole genome shotgun (WGS) entry which is preliminary data.</text>
</comment>
<sequence length="175" mass="19703">MTMLDVDGLSFTFPDDWDVSKFDDWAFCKRFQNIVPKTGAVDLMAISPAYDDGTPITLWLIEVKDYRQHLRENPSTLDVVIAEKVRGTLAALLPAKLDAHDAGHRRVAGKALNSKRIRILLHLEQPAVRSAYVPNRSAINRANVLADLKTRVRSIDPHPRIVDRTTPDLPWTVTP</sequence>
<keyword evidence="2" id="KW-1185">Reference proteome</keyword>
<dbReference type="EMBL" id="BMOR01000030">
    <property type="protein sequence ID" value="GGN46070.1"/>
    <property type="molecule type" value="Genomic_DNA"/>
</dbReference>
<organism evidence="1 2">
    <name type="scientific">Deinococcus daejeonensis</name>
    <dbReference type="NCBI Taxonomy" id="1007098"/>
    <lineage>
        <taxon>Bacteria</taxon>
        <taxon>Thermotogati</taxon>
        <taxon>Deinococcota</taxon>
        <taxon>Deinococci</taxon>
        <taxon>Deinococcales</taxon>
        <taxon>Deinococcaceae</taxon>
        <taxon>Deinococcus</taxon>
    </lineage>
</organism>
<protein>
    <recommendedName>
        <fullName evidence="3">Cysteinyl-tRNA synthetase</fullName>
    </recommendedName>
</protein>
<evidence type="ECO:0000313" key="2">
    <source>
        <dbReference type="Proteomes" id="UP000645517"/>
    </source>
</evidence>
<dbReference type="RefSeq" id="WP_189059187.1">
    <property type="nucleotide sequence ID" value="NZ_BMOR01000030.1"/>
</dbReference>
<name>A0ABQ2JIR8_9DEIO</name>
<evidence type="ECO:0000313" key="1">
    <source>
        <dbReference type="EMBL" id="GGN46070.1"/>
    </source>
</evidence>
<reference evidence="2" key="1">
    <citation type="journal article" date="2019" name="Int. J. Syst. Evol. Microbiol.">
        <title>The Global Catalogue of Microorganisms (GCM) 10K type strain sequencing project: providing services to taxonomists for standard genome sequencing and annotation.</title>
        <authorList>
            <consortium name="The Broad Institute Genomics Platform"/>
            <consortium name="The Broad Institute Genome Sequencing Center for Infectious Disease"/>
            <person name="Wu L."/>
            <person name="Ma J."/>
        </authorList>
    </citation>
    <scope>NUCLEOTIDE SEQUENCE [LARGE SCALE GENOMIC DNA]</scope>
    <source>
        <strain evidence="2">JCM 16918</strain>
    </source>
</reference>
<dbReference type="Proteomes" id="UP000645517">
    <property type="component" value="Unassembled WGS sequence"/>
</dbReference>
<gene>
    <name evidence="1" type="ORF">GCM10010842_36270</name>
</gene>
<accession>A0ABQ2JIR8</accession>
<proteinExistence type="predicted"/>
<evidence type="ECO:0008006" key="3">
    <source>
        <dbReference type="Google" id="ProtNLM"/>
    </source>
</evidence>